<feature type="compositionally biased region" description="Basic and acidic residues" evidence="1">
    <location>
        <begin position="255"/>
        <end position="272"/>
    </location>
</feature>
<feature type="region of interest" description="Disordered" evidence="1">
    <location>
        <begin position="233"/>
        <end position="272"/>
    </location>
</feature>
<comment type="caution">
    <text evidence="2">The sequence shown here is derived from an EMBL/GenBank/DDBJ whole genome shotgun (WGS) entry which is preliminary data.</text>
</comment>
<organism evidence="2 3">
    <name type="scientific">Aromia moschata</name>
    <dbReference type="NCBI Taxonomy" id="1265417"/>
    <lineage>
        <taxon>Eukaryota</taxon>
        <taxon>Metazoa</taxon>
        <taxon>Ecdysozoa</taxon>
        <taxon>Arthropoda</taxon>
        <taxon>Hexapoda</taxon>
        <taxon>Insecta</taxon>
        <taxon>Pterygota</taxon>
        <taxon>Neoptera</taxon>
        <taxon>Endopterygota</taxon>
        <taxon>Coleoptera</taxon>
        <taxon>Polyphaga</taxon>
        <taxon>Cucujiformia</taxon>
        <taxon>Chrysomeloidea</taxon>
        <taxon>Cerambycidae</taxon>
        <taxon>Cerambycinae</taxon>
        <taxon>Callichromatini</taxon>
        <taxon>Aromia</taxon>
    </lineage>
</organism>
<dbReference type="Gene3D" id="3.30.420.10">
    <property type="entry name" value="Ribonuclease H-like superfamily/Ribonuclease H"/>
    <property type="match status" value="1"/>
</dbReference>
<dbReference type="EMBL" id="JAPWTK010000654">
    <property type="protein sequence ID" value="KAJ8937425.1"/>
    <property type="molecule type" value="Genomic_DNA"/>
</dbReference>
<dbReference type="PANTHER" id="PTHR47326">
    <property type="entry name" value="TRANSPOSABLE ELEMENT TC3 TRANSPOSASE-LIKE PROTEIN"/>
    <property type="match status" value="1"/>
</dbReference>
<evidence type="ECO:0008006" key="4">
    <source>
        <dbReference type="Google" id="ProtNLM"/>
    </source>
</evidence>
<dbReference type="GO" id="GO:0003676">
    <property type="term" value="F:nucleic acid binding"/>
    <property type="evidence" value="ECO:0007669"/>
    <property type="project" value="InterPro"/>
</dbReference>
<evidence type="ECO:0000256" key="1">
    <source>
        <dbReference type="SAM" id="MobiDB-lite"/>
    </source>
</evidence>
<keyword evidence="3" id="KW-1185">Reference proteome</keyword>
<evidence type="ECO:0000313" key="3">
    <source>
        <dbReference type="Proteomes" id="UP001162162"/>
    </source>
</evidence>
<protein>
    <recommendedName>
        <fullName evidence="4">Transposase</fullName>
    </recommendedName>
</protein>
<dbReference type="AlphaFoldDB" id="A0AAV8XG56"/>
<proteinExistence type="predicted"/>
<sequence length="272" mass="31057">MIGLTDKPSDDQKLDVKLMLEENPHTSSRQTASALNINHSSILRVLTENQMHPYKLVPTNEIVEDDFDRRILFCEQMMQIIDDNTLQIENVLFSDESTFTLHGPVSRQNCRYWSRENPQWMWELHTQTPQKVNVWAGIIGENIIGPFFIDGNLNGETYLALLQNNIVPTMANLYPAEGNPQLPELVHSRTSVASYESRPKSSANFQLMLVIKNFPSNEEKMYSRHEGILADFRPASTTPQLGENKVLTPPSRKFTSQERAPHMPEDPPSHNS</sequence>
<accession>A0AAV8XG56</accession>
<name>A0AAV8XG56_9CUCU</name>
<dbReference type="Proteomes" id="UP001162162">
    <property type="component" value="Unassembled WGS sequence"/>
</dbReference>
<evidence type="ECO:0000313" key="2">
    <source>
        <dbReference type="EMBL" id="KAJ8937425.1"/>
    </source>
</evidence>
<dbReference type="InterPro" id="IPR036397">
    <property type="entry name" value="RNaseH_sf"/>
</dbReference>
<reference evidence="2" key="1">
    <citation type="journal article" date="2023" name="Insect Mol. Biol.">
        <title>Genome sequencing provides insights into the evolution of gene families encoding plant cell wall-degrading enzymes in longhorned beetles.</title>
        <authorList>
            <person name="Shin N.R."/>
            <person name="Okamura Y."/>
            <person name="Kirsch R."/>
            <person name="Pauchet Y."/>
        </authorList>
    </citation>
    <scope>NUCLEOTIDE SEQUENCE</scope>
    <source>
        <strain evidence="2">AMC_N1</strain>
    </source>
</reference>
<dbReference type="PANTHER" id="PTHR47326:SF1">
    <property type="entry name" value="HTH PSQ-TYPE DOMAIN-CONTAINING PROTEIN"/>
    <property type="match status" value="1"/>
</dbReference>
<gene>
    <name evidence="2" type="ORF">NQ318_012623</name>
</gene>